<feature type="compositionally biased region" description="Polar residues" evidence="1">
    <location>
        <begin position="540"/>
        <end position="552"/>
    </location>
</feature>
<dbReference type="KEGG" id="sfo:Z042_17240"/>
<dbReference type="OrthoDB" id="6454760at2"/>
<organism evidence="2 3">
    <name type="scientific">Chania multitudinisentens RB-25</name>
    <dbReference type="NCBI Taxonomy" id="1441930"/>
    <lineage>
        <taxon>Bacteria</taxon>
        <taxon>Pseudomonadati</taxon>
        <taxon>Pseudomonadota</taxon>
        <taxon>Gammaproteobacteria</taxon>
        <taxon>Enterobacterales</taxon>
        <taxon>Yersiniaceae</taxon>
        <taxon>Chania</taxon>
    </lineage>
</organism>
<dbReference type="STRING" id="1441930.Z042_17240"/>
<evidence type="ECO:0000313" key="2">
    <source>
        <dbReference type="EMBL" id="AHG22889.1"/>
    </source>
</evidence>
<sequence length="560" mass="61750">MAEISTRAGSPLCDCDTPDSCVHKVVLSDGQISKTYPIDPRPRLVVYDEGEGVDVEITIEGKCSKPACPQAKLQYPVNNVVNEKPLHNSLVNKEKVYYKPQTSSDELEYWQKITPFEYFANAVNPIDLFQAPHEYSVVTTGCHSCDIRGKIDVYPASAFYIETGFSYEYDSGSRSVKERRDEQIKNNLRMREGRTLPQDRNKLRNGWTLHTDAFYVSQQVKLDVSFKLEIAGKEYSKEISANVWKKRTTSRSLETISKMKTLLTGMEKYLMPSPGSGGNTRAYPVASLTLLPLNAGLCYSYRCDDSTIGPSHFFGVTAAPFFGAKFKIDLIQVIAAYCKIDAIVSEMRKVMAKRSEDDTFSADVDCYLEISGDVHLKIGALHQQEKWSFYHDEGNKLEFGLVGHISAAIKTKVLIAEVALDAKAEIETKGRFELDDNDGKGLDLVAAHDGISAVLMLKAELTVDVGKQESAPGSNKSLSTGGETAFIIADKLETKKSACRVNLFGQSRMVAKPAIESGLSIPSHTVGAYPYKDGAILGTQHTSQGNTTTSNYPIYKPGKA</sequence>
<dbReference type="eggNOG" id="ENOG502ZD8A">
    <property type="taxonomic scope" value="Bacteria"/>
</dbReference>
<reference evidence="2 3" key="1">
    <citation type="submission" date="2014-01" db="EMBL/GenBank/DDBJ databases">
        <title>Isolation of Serratia multitudinisentens RB-25 from Ex-Landfill site.</title>
        <authorList>
            <person name="Robson E.H.J."/>
        </authorList>
    </citation>
    <scope>NUCLEOTIDE SEQUENCE [LARGE SCALE GENOMIC DNA]</scope>
    <source>
        <strain evidence="2 3">RB-25</strain>
    </source>
</reference>
<dbReference type="PATRIC" id="fig|1441930.4.peg.3406"/>
<feature type="region of interest" description="Disordered" evidence="1">
    <location>
        <begin position="540"/>
        <end position="560"/>
    </location>
</feature>
<dbReference type="Proteomes" id="UP000019030">
    <property type="component" value="Chromosome"/>
</dbReference>
<dbReference type="HOGENOM" id="CLU_035604_0_0_6"/>
<evidence type="ECO:0000256" key="1">
    <source>
        <dbReference type="SAM" id="MobiDB-lite"/>
    </source>
</evidence>
<proteinExistence type="predicted"/>
<protein>
    <submittedName>
        <fullName evidence="2">Uncharacterized protein</fullName>
    </submittedName>
</protein>
<dbReference type="RefSeq" id="WP_024914217.1">
    <property type="nucleotide sequence ID" value="NZ_CP007044.2"/>
</dbReference>
<dbReference type="EMBL" id="CP007044">
    <property type="protein sequence ID" value="AHG22889.1"/>
    <property type="molecule type" value="Genomic_DNA"/>
</dbReference>
<accession>W0LKG8</accession>
<evidence type="ECO:0000313" key="3">
    <source>
        <dbReference type="Proteomes" id="UP000019030"/>
    </source>
</evidence>
<gene>
    <name evidence="2" type="ORF">Z042_17240</name>
</gene>
<keyword evidence="3" id="KW-1185">Reference proteome</keyword>
<name>W0LKG8_9GAMM</name>
<dbReference type="AlphaFoldDB" id="W0LKG8"/>
<reference evidence="2 3" key="2">
    <citation type="submission" date="2015-03" db="EMBL/GenBank/DDBJ databases">
        <authorList>
            <person name="Chan K.-G."/>
        </authorList>
    </citation>
    <scope>NUCLEOTIDE SEQUENCE [LARGE SCALE GENOMIC DNA]</scope>
    <source>
        <strain evidence="2 3">RB-25</strain>
    </source>
</reference>